<protein>
    <submittedName>
        <fullName evidence="1">Uncharacterized protein</fullName>
    </submittedName>
</protein>
<keyword evidence="2" id="KW-1185">Reference proteome</keyword>
<organism evidence="1 2">
    <name type="scientific">Natronococcus pandeyae</name>
    <dbReference type="NCBI Taxonomy" id="2055836"/>
    <lineage>
        <taxon>Archaea</taxon>
        <taxon>Methanobacteriati</taxon>
        <taxon>Methanobacteriota</taxon>
        <taxon>Stenosarchaea group</taxon>
        <taxon>Halobacteria</taxon>
        <taxon>Halobacteriales</taxon>
        <taxon>Natrialbaceae</taxon>
        <taxon>Natronococcus</taxon>
    </lineage>
</organism>
<dbReference type="AlphaFoldDB" id="A0A8J8Q2G3"/>
<evidence type="ECO:0000313" key="2">
    <source>
        <dbReference type="Proteomes" id="UP000766904"/>
    </source>
</evidence>
<dbReference type="EMBL" id="PHNJ01000017">
    <property type="protein sequence ID" value="TYL36494.1"/>
    <property type="molecule type" value="Genomic_DNA"/>
</dbReference>
<dbReference type="Proteomes" id="UP000766904">
    <property type="component" value="Unassembled WGS sequence"/>
</dbReference>
<proteinExistence type="predicted"/>
<evidence type="ECO:0000313" key="1">
    <source>
        <dbReference type="EMBL" id="TYL36494.1"/>
    </source>
</evidence>
<accession>A0A8J8Q2G3</accession>
<sequence>MDDVDAETATTLNVEPARTAVETITTAYVDPNEGDPSDLVRDSSIPRVEEVSAAVETASASLCVTIPHRRHEAVASVPGVGGATGFIPSPRVGRCMIDKRKRRMVIASSSSAILDWSLRPMIKRSPSFGQSITVTSNVSSHR</sequence>
<reference evidence="1" key="1">
    <citation type="submission" date="2017-11" db="EMBL/GenBank/DDBJ databases">
        <authorList>
            <person name="Kajale S.C."/>
            <person name="Sharma A."/>
        </authorList>
    </citation>
    <scope>NUCLEOTIDE SEQUENCE</scope>
    <source>
        <strain evidence="1">LS1_42</strain>
    </source>
</reference>
<comment type="caution">
    <text evidence="1">The sequence shown here is derived from an EMBL/GenBank/DDBJ whole genome shotgun (WGS) entry which is preliminary data.</text>
</comment>
<gene>
    <name evidence="1" type="ORF">CV102_21970</name>
</gene>
<name>A0A8J8Q2G3_9EURY</name>